<protein>
    <recommendedName>
        <fullName evidence="1">DUF6265 domain-containing protein</fullName>
    </recommendedName>
</protein>
<dbReference type="Proteomes" id="UP000184420">
    <property type="component" value="Unassembled WGS sequence"/>
</dbReference>
<keyword evidence="3" id="KW-1185">Reference proteome</keyword>
<dbReference type="Pfam" id="PF19780">
    <property type="entry name" value="DUF6265"/>
    <property type="match status" value="1"/>
</dbReference>
<name>A0A1M7KDK1_9BACT</name>
<evidence type="ECO:0000259" key="1">
    <source>
        <dbReference type="Pfam" id="PF19780"/>
    </source>
</evidence>
<dbReference type="EMBL" id="FRBL01000009">
    <property type="protein sequence ID" value="SHM63389.1"/>
    <property type="molecule type" value="Genomic_DNA"/>
</dbReference>
<dbReference type="AlphaFoldDB" id="A0A1M7KDK1"/>
<dbReference type="InterPro" id="IPR046232">
    <property type="entry name" value="DUF6265"/>
</dbReference>
<dbReference type="STRING" id="1419482.SAMN05444266_109267"/>
<evidence type="ECO:0000313" key="2">
    <source>
        <dbReference type="EMBL" id="SHM63389.1"/>
    </source>
</evidence>
<sequence>MPPGIKRVAFFIDDRDGYICTCQLTNMHHQHLHKLLTQTATRLLLVFAASCAWQAASAQASVKDFPYLSKLQGTWVMNTRKGSVVEQWQQVNDSTWYGRTWRVAEGDSSLQQSVSLVKQGDAIYFMPVYTGHETLVPVKLKVRVLKPIGFVAEDLKNDFPQKVTYRFSAPTVLEARVQGTRDGTVEEYIFKYNK</sequence>
<organism evidence="2 3">
    <name type="scientific">Chitinophaga jiangningensis</name>
    <dbReference type="NCBI Taxonomy" id="1419482"/>
    <lineage>
        <taxon>Bacteria</taxon>
        <taxon>Pseudomonadati</taxon>
        <taxon>Bacteroidota</taxon>
        <taxon>Chitinophagia</taxon>
        <taxon>Chitinophagales</taxon>
        <taxon>Chitinophagaceae</taxon>
        <taxon>Chitinophaga</taxon>
    </lineage>
</organism>
<accession>A0A1M7KDK1</accession>
<gene>
    <name evidence="2" type="ORF">SAMN05444266_109267</name>
</gene>
<evidence type="ECO:0000313" key="3">
    <source>
        <dbReference type="Proteomes" id="UP000184420"/>
    </source>
</evidence>
<proteinExistence type="predicted"/>
<feature type="domain" description="DUF6265" evidence="1">
    <location>
        <begin position="71"/>
        <end position="178"/>
    </location>
</feature>
<reference evidence="2 3" key="1">
    <citation type="submission" date="2016-11" db="EMBL/GenBank/DDBJ databases">
        <authorList>
            <person name="Jaros S."/>
            <person name="Januszkiewicz K."/>
            <person name="Wedrychowicz H."/>
        </authorList>
    </citation>
    <scope>NUCLEOTIDE SEQUENCE [LARGE SCALE GENOMIC DNA]</scope>
    <source>
        <strain evidence="2 3">DSM 27406</strain>
    </source>
</reference>